<sequence length="121" mass="13718">MDRSIVAGDIDIWHNSSEYGHHHRALGVELLYPLMTKQPKPSHEIRSSPVLAAPATCRKPPMPSHEITRPPELASLSYTRCEIRLATTSHNTDEIRLMSTSCETQGLHDHPLDINQWSRMN</sequence>
<dbReference type="Proteomes" id="UP000250275">
    <property type="component" value="Unassembled WGS sequence"/>
</dbReference>
<reference evidence="1 2" key="1">
    <citation type="submission" date="2015-07" db="EMBL/GenBank/DDBJ databases">
        <title>The genome of Eufriesea mexicana.</title>
        <authorList>
            <person name="Pan H."/>
            <person name="Kapheim K."/>
        </authorList>
    </citation>
    <scope>NUCLEOTIDE SEQUENCE [LARGE SCALE GENOMIC DNA]</scope>
    <source>
        <strain evidence="1">0111107269</strain>
        <tissue evidence="1">Whole body</tissue>
    </source>
</reference>
<accession>A0A310SSQ2</accession>
<organism evidence="1 2">
    <name type="scientific">Eufriesea mexicana</name>
    <dbReference type="NCBI Taxonomy" id="516756"/>
    <lineage>
        <taxon>Eukaryota</taxon>
        <taxon>Metazoa</taxon>
        <taxon>Ecdysozoa</taxon>
        <taxon>Arthropoda</taxon>
        <taxon>Hexapoda</taxon>
        <taxon>Insecta</taxon>
        <taxon>Pterygota</taxon>
        <taxon>Neoptera</taxon>
        <taxon>Endopterygota</taxon>
        <taxon>Hymenoptera</taxon>
        <taxon>Apocrita</taxon>
        <taxon>Aculeata</taxon>
        <taxon>Apoidea</taxon>
        <taxon>Anthophila</taxon>
        <taxon>Apidae</taxon>
        <taxon>Eufriesea</taxon>
    </lineage>
</organism>
<keyword evidence="2" id="KW-1185">Reference proteome</keyword>
<protein>
    <submittedName>
        <fullName evidence="1">Uncharacterized protein</fullName>
    </submittedName>
</protein>
<evidence type="ECO:0000313" key="1">
    <source>
        <dbReference type="EMBL" id="OAD62640.1"/>
    </source>
</evidence>
<gene>
    <name evidence="1" type="ORF">WN48_07155</name>
</gene>
<dbReference type="EMBL" id="KQ759840">
    <property type="protein sequence ID" value="OAD62640.1"/>
    <property type="molecule type" value="Genomic_DNA"/>
</dbReference>
<evidence type="ECO:0000313" key="2">
    <source>
        <dbReference type="Proteomes" id="UP000250275"/>
    </source>
</evidence>
<name>A0A310SSQ2_9HYME</name>
<dbReference type="AlphaFoldDB" id="A0A310SSQ2"/>
<proteinExistence type="predicted"/>